<keyword evidence="4 7" id="KW-0547">Nucleotide-binding</keyword>
<reference evidence="10 11" key="1">
    <citation type="submission" date="2019-04" db="EMBL/GenBank/DDBJ databases">
        <title>Isolation and identification of Cellulomonas shaoxiangyii sp. Nov. isolated from feces of the Tibetan antelopes (Pantholops hodgsonii) in the Qinghai-Tibet plateau of China.</title>
        <authorList>
            <person name="Tian Z."/>
        </authorList>
    </citation>
    <scope>NUCLEOTIDE SEQUENCE [LARGE SCALE GENOMIC DNA]</scope>
    <source>
        <strain evidence="10 11">Z28</strain>
    </source>
</reference>
<dbReference type="InterPro" id="IPR017441">
    <property type="entry name" value="Protein_kinase_ATP_BS"/>
</dbReference>
<evidence type="ECO:0000256" key="4">
    <source>
        <dbReference type="ARBA" id="ARBA00022741"/>
    </source>
</evidence>
<keyword evidence="6 7" id="KW-0067">ATP-binding</keyword>
<dbReference type="PANTHER" id="PTHR43289:SF6">
    <property type="entry name" value="SERINE_THREONINE-PROTEIN KINASE NEKL-3"/>
    <property type="match status" value="1"/>
</dbReference>
<dbReference type="InterPro" id="IPR011009">
    <property type="entry name" value="Kinase-like_dom_sf"/>
</dbReference>
<feature type="compositionally biased region" description="Low complexity" evidence="8">
    <location>
        <begin position="374"/>
        <end position="390"/>
    </location>
</feature>
<dbReference type="EC" id="2.7.11.1" evidence="1"/>
<keyword evidence="3" id="KW-0808">Transferase</keyword>
<evidence type="ECO:0000313" key="11">
    <source>
        <dbReference type="Proteomes" id="UP000296469"/>
    </source>
</evidence>
<evidence type="ECO:0000256" key="2">
    <source>
        <dbReference type="ARBA" id="ARBA00022527"/>
    </source>
</evidence>
<evidence type="ECO:0000256" key="6">
    <source>
        <dbReference type="ARBA" id="ARBA00022840"/>
    </source>
</evidence>
<organism evidence="10 11">
    <name type="scientific">Cellulomonas shaoxiangyii</name>
    <dbReference type="NCBI Taxonomy" id="2566013"/>
    <lineage>
        <taxon>Bacteria</taxon>
        <taxon>Bacillati</taxon>
        <taxon>Actinomycetota</taxon>
        <taxon>Actinomycetes</taxon>
        <taxon>Micrococcales</taxon>
        <taxon>Cellulomonadaceae</taxon>
        <taxon>Cellulomonas</taxon>
    </lineage>
</organism>
<keyword evidence="2 10" id="KW-0723">Serine/threonine-protein kinase</keyword>
<feature type="domain" description="Protein kinase" evidence="9">
    <location>
        <begin position="28"/>
        <end position="294"/>
    </location>
</feature>
<evidence type="ECO:0000256" key="7">
    <source>
        <dbReference type="PROSITE-ProRule" id="PRU10141"/>
    </source>
</evidence>
<gene>
    <name evidence="10" type="ORF">E5225_08330</name>
</gene>
<dbReference type="KEGG" id="celz:E5225_08330"/>
<keyword evidence="11" id="KW-1185">Reference proteome</keyword>
<feature type="region of interest" description="Disordered" evidence="8">
    <location>
        <begin position="438"/>
        <end position="457"/>
    </location>
</feature>
<protein>
    <recommendedName>
        <fullName evidence="1">non-specific serine/threonine protein kinase</fullName>
        <ecNumber evidence="1">2.7.11.1</ecNumber>
    </recommendedName>
</protein>
<evidence type="ECO:0000256" key="1">
    <source>
        <dbReference type="ARBA" id="ARBA00012513"/>
    </source>
</evidence>
<dbReference type="PROSITE" id="PS00107">
    <property type="entry name" value="PROTEIN_KINASE_ATP"/>
    <property type="match status" value="1"/>
</dbReference>
<accession>A0A4P7SJ94</accession>
<sequence>MRDGASGRPRTPPAAGDADVPVVLGHRYRLQEVIGRGGSGTVHRAQDELLGREVAVKVLPAVPRGSDELARHEAEIAVLARLRHHGLVRLFDADSVPYGGDLVQAYLVMEIVRGPSLAERFRDGPLTVRQTAAVGRAAADALAVVHAQGIVHRDIKPGNVLLVDAHCLDEPDDVHEWLPARLVDFGIARLSAATRLTQTGTVLGTVAYLSPEQALGGEIGAPADVYSLGLVLLEAVTGRRAFTGTTAEVAAARVMRDPDVPADLDPRLHALLQAMTTRRAEDRPAAADVAHELLDLLEGVPWEEPTRAFPAAAAPAPGSAGGDGAAQHGPAPASATDDAPTVPAPAVVPVAEPGAARTPAELRAAEALAEWEATTTASADAPGGAPTGPSGATGTGSAGPVTPLPGTVGPDRRPHGRHRAAVAVAAVLTLAATGAAMQGVRGSGAPPDAPADYPAVDGALGDALTRLQRSVTP</sequence>
<proteinExistence type="predicted"/>
<dbReference type="OrthoDB" id="9762169at2"/>
<dbReference type="SUPFAM" id="SSF56112">
    <property type="entry name" value="Protein kinase-like (PK-like)"/>
    <property type="match status" value="1"/>
</dbReference>
<evidence type="ECO:0000256" key="8">
    <source>
        <dbReference type="SAM" id="MobiDB-lite"/>
    </source>
</evidence>
<dbReference type="Pfam" id="PF00069">
    <property type="entry name" value="Pkinase"/>
    <property type="match status" value="1"/>
</dbReference>
<name>A0A4P7SJ94_9CELL</name>
<dbReference type="GO" id="GO:0004674">
    <property type="term" value="F:protein serine/threonine kinase activity"/>
    <property type="evidence" value="ECO:0007669"/>
    <property type="project" value="UniProtKB-KW"/>
</dbReference>
<feature type="compositionally biased region" description="Low complexity" evidence="8">
    <location>
        <begin position="398"/>
        <end position="409"/>
    </location>
</feature>
<dbReference type="AlphaFoldDB" id="A0A4P7SJ94"/>
<dbReference type="GO" id="GO:0005524">
    <property type="term" value="F:ATP binding"/>
    <property type="evidence" value="ECO:0007669"/>
    <property type="project" value="UniProtKB-UniRule"/>
</dbReference>
<dbReference type="PROSITE" id="PS00108">
    <property type="entry name" value="PROTEIN_KINASE_ST"/>
    <property type="match status" value="1"/>
</dbReference>
<feature type="binding site" evidence="7">
    <location>
        <position position="57"/>
    </location>
    <ligand>
        <name>ATP</name>
        <dbReference type="ChEBI" id="CHEBI:30616"/>
    </ligand>
</feature>
<dbReference type="Gene3D" id="1.10.510.10">
    <property type="entry name" value="Transferase(Phosphotransferase) domain 1"/>
    <property type="match status" value="1"/>
</dbReference>
<dbReference type="PANTHER" id="PTHR43289">
    <property type="entry name" value="MITOGEN-ACTIVATED PROTEIN KINASE KINASE KINASE 20-RELATED"/>
    <property type="match status" value="1"/>
</dbReference>
<dbReference type="CDD" id="cd14014">
    <property type="entry name" value="STKc_PknB_like"/>
    <property type="match status" value="1"/>
</dbReference>
<evidence type="ECO:0000256" key="5">
    <source>
        <dbReference type="ARBA" id="ARBA00022777"/>
    </source>
</evidence>
<feature type="compositionally biased region" description="Low complexity" evidence="8">
    <location>
        <begin position="443"/>
        <end position="457"/>
    </location>
</feature>
<dbReference type="SMART" id="SM00220">
    <property type="entry name" value="S_TKc"/>
    <property type="match status" value="1"/>
</dbReference>
<feature type="region of interest" description="Disordered" evidence="8">
    <location>
        <begin position="311"/>
        <end position="346"/>
    </location>
</feature>
<dbReference type="Proteomes" id="UP000296469">
    <property type="component" value="Chromosome"/>
</dbReference>
<evidence type="ECO:0000313" key="10">
    <source>
        <dbReference type="EMBL" id="QCB93567.1"/>
    </source>
</evidence>
<feature type="compositionally biased region" description="Low complexity" evidence="8">
    <location>
        <begin position="325"/>
        <end position="346"/>
    </location>
</feature>
<evidence type="ECO:0000259" key="9">
    <source>
        <dbReference type="PROSITE" id="PS50011"/>
    </source>
</evidence>
<dbReference type="InterPro" id="IPR000719">
    <property type="entry name" value="Prot_kinase_dom"/>
</dbReference>
<dbReference type="Gene3D" id="3.30.200.20">
    <property type="entry name" value="Phosphorylase Kinase, domain 1"/>
    <property type="match status" value="1"/>
</dbReference>
<dbReference type="InterPro" id="IPR008271">
    <property type="entry name" value="Ser/Thr_kinase_AS"/>
</dbReference>
<keyword evidence="5 10" id="KW-0418">Kinase</keyword>
<feature type="region of interest" description="Disordered" evidence="8">
    <location>
        <begin position="374"/>
        <end position="417"/>
    </location>
</feature>
<dbReference type="EMBL" id="CP039291">
    <property type="protein sequence ID" value="QCB93567.1"/>
    <property type="molecule type" value="Genomic_DNA"/>
</dbReference>
<dbReference type="PROSITE" id="PS50011">
    <property type="entry name" value="PROTEIN_KINASE_DOM"/>
    <property type="match status" value="1"/>
</dbReference>
<evidence type="ECO:0000256" key="3">
    <source>
        <dbReference type="ARBA" id="ARBA00022679"/>
    </source>
</evidence>